<evidence type="ECO:0000313" key="2">
    <source>
        <dbReference type="Proteomes" id="UP001410795"/>
    </source>
</evidence>
<proteinExistence type="predicted"/>
<keyword evidence="2" id="KW-1185">Reference proteome</keyword>
<dbReference type="Gene3D" id="3.40.50.80">
    <property type="entry name" value="Nucleotide-binding domain of ferredoxin-NADP reductase (FNR) module"/>
    <property type="match status" value="1"/>
</dbReference>
<dbReference type="EMBL" id="BAAAYV010000024">
    <property type="protein sequence ID" value="GAA3666991.1"/>
    <property type="molecule type" value="Genomic_DNA"/>
</dbReference>
<dbReference type="RefSeq" id="WP_221860870.1">
    <property type="nucleotide sequence ID" value="NZ_BAAAYV010000024.1"/>
</dbReference>
<dbReference type="InterPro" id="IPR039261">
    <property type="entry name" value="FNR_nucleotide-bd"/>
</dbReference>
<sequence length="231" mass="25001">MPKAPAVIGNIIHSTLGRTGIVQDITKPAPGFIELAIDAAPPSGGWQRGHELQIRVTPTESRRYNVTTIDPSVPSHIRVLAALDAGGPGTRLLERLQTGQRIQLLAGPHQPLKLHGNRRLAVGDASALGTFDSYIGDGSHHVVVEVHEEAIAALEVRWPRYVFFPATARPGDAIQDWLRSGPAGIDGIDAGLLLGHAQSIQRQRALLVERYGIHRRSITTKPYWSTGKEGL</sequence>
<dbReference type="SUPFAM" id="SSF63380">
    <property type="entry name" value="Riboflavin synthase domain-like"/>
    <property type="match status" value="1"/>
</dbReference>
<protein>
    <recommendedName>
        <fullName evidence="3">FAD-binding FR-type domain-containing protein</fullName>
    </recommendedName>
</protein>
<dbReference type="InterPro" id="IPR017938">
    <property type="entry name" value="Riboflavin_synthase-like_b-brl"/>
</dbReference>
<accession>A0ABP7BQ35</accession>
<name>A0ABP7BQ35_9MICO</name>
<dbReference type="Proteomes" id="UP001410795">
    <property type="component" value="Unassembled WGS sequence"/>
</dbReference>
<gene>
    <name evidence="1" type="ORF">GCM10022202_31340</name>
</gene>
<evidence type="ECO:0008006" key="3">
    <source>
        <dbReference type="Google" id="ProtNLM"/>
    </source>
</evidence>
<reference evidence="2" key="1">
    <citation type="journal article" date="2019" name="Int. J. Syst. Evol. Microbiol.">
        <title>The Global Catalogue of Microorganisms (GCM) 10K type strain sequencing project: providing services to taxonomists for standard genome sequencing and annotation.</title>
        <authorList>
            <consortium name="The Broad Institute Genomics Platform"/>
            <consortium name="The Broad Institute Genome Sequencing Center for Infectious Disease"/>
            <person name="Wu L."/>
            <person name="Ma J."/>
        </authorList>
    </citation>
    <scope>NUCLEOTIDE SEQUENCE [LARGE SCALE GENOMIC DNA]</scope>
    <source>
        <strain evidence="2">JCM 16546</strain>
    </source>
</reference>
<comment type="caution">
    <text evidence="1">The sequence shown here is derived from an EMBL/GenBank/DDBJ whole genome shotgun (WGS) entry which is preliminary data.</text>
</comment>
<organism evidence="1 2">
    <name type="scientific">Microbacterium marinilacus</name>
    <dbReference type="NCBI Taxonomy" id="415209"/>
    <lineage>
        <taxon>Bacteria</taxon>
        <taxon>Bacillati</taxon>
        <taxon>Actinomycetota</taxon>
        <taxon>Actinomycetes</taxon>
        <taxon>Micrococcales</taxon>
        <taxon>Microbacteriaceae</taxon>
        <taxon>Microbacterium</taxon>
    </lineage>
</organism>
<evidence type="ECO:0000313" key="1">
    <source>
        <dbReference type="EMBL" id="GAA3666991.1"/>
    </source>
</evidence>